<reference evidence="8 9" key="1">
    <citation type="submission" date="2019-03" db="EMBL/GenBank/DDBJ databases">
        <title>Paracraurococcus aquatilis NE82 genome sequence.</title>
        <authorList>
            <person name="Zhao Y."/>
            <person name="Du Z."/>
        </authorList>
    </citation>
    <scope>NUCLEOTIDE SEQUENCE [LARGE SCALE GENOMIC DNA]</scope>
    <source>
        <strain evidence="8 9">NE82</strain>
    </source>
</reference>
<evidence type="ECO:0000259" key="7">
    <source>
        <dbReference type="Pfam" id="PF08240"/>
    </source>
</evidence>
<organism evidence="8 9">
    <name type="scientific">Roseicella aquatilis</name>
    <dbReference type="NCBI Taxonomy" id="2527868"/>
    <lineage>
        <taxon>Bacteria</taxon>
        <taxon>Pseudomonadati</taxon>
        <taxon>Pseudomonadota</taxon>
        <taxon>Alphaproteobacteria</taxon>
        <taxon>Acetobacterales</taxon>
        <taxon>Roseomonadaceae</taxon>
        <taxon>Roseicella</taxon>
    </lineage>
</organism>
<dbReference type="Gene3D" id="3.90.180.10">
    <property type="entry name" value="Medium-chain alcohol dehydrogenases, catalytic domain"/>
    <property type="match status" value="1"/>
</dbReference>
<proteinExistence type="inferred from homology"/>
<sequence length="343" mass="35481">MRAAVFEGPGRPLALRARPDPVAGPGDLLLDVALCGICGSDLHATEVPDYRLQPGTVLGHEFAGTVIASGHPDWRPGDRAACIPFAPCAECEPAGECRRGLAATCPGVTGLGFSPQVPGGYAERVRIRASQALRLPAGVGFEAGALLEPLAVGAHAVAMSGMRPGARVLVTGAGPIGLAVMVMARLAGAGAVVVSEPGAARRDRAARLGATAVIDPGAAPLEAAFAEATGGPPELIFECVGVPGMLQRMIEAAPPRGGIVVVGVCMEEDRLRPRMAIRKELNLRFVLAYGRADFTRVLRHVEAGEIRAADFVTDIVGLAALPETFEALRRPGTQVKVLVDPAR</sequence>
<dbReference type="GO" id="GO:0046872">
    <property type="term" value="F:metal ion binding"/>
    <property type="evidence" value="ECO:0007669"/>
    <property type="project" value="UniProtKB-KW"/>
</dbReference>
<evidence type="ECO:0000256" key="3">
    <source>
        <dbReference type="ARBA" id="ARBA00022723"/>
    </source>
</evidence>
<evidence type="ECO:0000256" key="1">
    <source>
        <dbReference type="ARBA" id="ARBA00001947"/>
    </source>
</evidence>
<dbReference type="SUPFAM" id="SSF51735">
    <property type="entry name" value="NAD(P)-binding Rossmann-fold domains"/>
    <property type="match status" value="1"/>
</dbReference>
<protein>
    <submittedName>
        <fullName evidence="8">Zinc-binding dehydrogenase</fullName>
    </submittedName>
</protein>
<dbReference type="AlphaFoldDB" id="A0A4R4D3K8"/>
<evidence type="ECO:0000313" key="8">
    <source>
        <dbReference type="EMBL" id="TCZ50671.1"/>
    </source>
</evidence>
<dbReference type="InterPro" id="IPR011032">
    <property type="entry name" value="GroES-like_sf"/>
</dbReference>
<keyword evidence="9" id="KW-1185">Reference proteome</keyword>
<dbReference type="Gene3D" id="3.40.50.720">
    <property type="entry name" value="NAD(P)-binding Rossmann-like Domain"/>
    <property type="match status" value="1"/>
</dbReference>
<feature type="domain" description="Alcohol dehydrogenase-like N-terminal" evidence="7">
    <location>
        <begin position="24"/>
        <end position="136"/>
    </location>
</feature>
<dbReference type="InterPro" id="IPR036291">
    <property type="entry name" value="NAD(P)-bd_dom_sf"/>
</dbReference>
<evidence type="ECO:0000256" key="4">
    <source>
        <dbReference type="ARBA" id="ARBA00022833"/>
    </source>
</evidence>
<dbReference type="EMBL" id="SKBM01000066">
    <property type="protein sequence ID" value="TCZ50671.1"/>
    <property type="molecule type" value="Genomic_DNA"/>
</dbReference>
<name>A0A4R4D3K8_9PROT</name>
<dbReference type="OrthoDB" id="9809185at2"/>
<dbReference type="GO" id="GO:0016491">
    <property type="term" value="F:oxidoreductase activity"/>
    <property type="evidence" value="ECO:0007669"/>
    <property type="project" value="UniProtKB-KW"/>
</dbReference>
<comment type="caution">
    <text evidence="8">The sequence shown here is derived from an EMBL/GenBank/DDBJ whole genome shotgun (WGS) entry which is preliminary data.</text>
</comment>
<dbReference type="Pfam" id="PF00107">
    <property type="entry name" value="ADH_zinc_N"/>
    <property type="match status" value="1"/>
</dbReference>
<dbReference type="Pfam" id="PF08240">
    <property type="entry name" value="ADH_N"/>
    <property type="match status" value="1"/>
</dbReference>
<dbReference type="Proteomes" id="UP000295023">
    <property type="component" value="Unassembled WGS sequence"/>
</dbReference>
<accession>A0A4R4D3K8</accession>
<evidence type="ECO:0000313" key="9">
    <source>
        <dbReference type="Proteomes" id="UP000295023"/>
    </source>
</evidence>
<comment type="cofactor">
    <cofactor evidence="1">
        <name>Zn(2+)</name>
        <dbReference type="ChEBI" id="CHEBI:29105"/>
    </cofactor>
</comment>
<dbReference type="InterPro" id="IPR013149">
    <property type="entry name" value="ADH-like_C"/>
</dbReference>
<evidence type="ECO:0000256" key="2">
    <source>
        <dbReference type="ARBA" id="ARBA00008072"/>
    </source>
</evidence>
<dbReference type="SUPFAM" id="SSF50129">
    <property type="entry name" value="GroES-like"/>
    <property type="match status" value="1"/>
</dbReference>
<comment type="similarity">
    <text evidence="2">Belongs to the zinc-containing alcohol dehydrogenase family.</text>
</comment>
<keyword evidence="5" id="KW-0560">Oxidoreductase</keyword>
<gene>
    <name evidence="8" type="ORF">EXY23_27320</name>
</gene>
<dbReference type="PANTHER" id="PTHR43161">
    <property type="entry name" value="SORBITOL DEHYDROGENASE"/>
    <property type="match status" value="1"/>
</dbReference>
<evidence type="ECO:0000259" key="6">
    <source>
        <dbReference type="Pfam" id="PF00107"/>
    </source>
</evidence>
<dbReference type="RefSeq" id="WP_132297822.1">
    <property type="nucleotide sequence ID" value="NZ_SKBM01000066.1"/>
</dbReference>
<feature type="domain" description="Alcohol dehydrogenase-like C-terminal" evidence="6">
    <location>
        <begin position="175"/>
        <end position="301"/>
    </location>
</feature>
<keyword evidence="3" id="KW-0479">Metal-binding</keyword>
<keyword evidence="4" id="KW-0862">Zinc</keyword>
<evidence type="ECO:0000256" key="5">
    <source>
        <dbReference type="ARBA" id="ARBA00023002"/>
    </source>
</evidence>
<dbReference type="InterPro" id="IPR013154">
    <property type="entry name" value="ADH-like_N"/>
</dbReference>